<proteinExistence type="predicted"/>
<dbReference type="Gene3D" id="3.50.50.60">
    <property type="entry name" value="FAD/NAD(P)-binding domain"/>
    <property type="match status" value="1"/>
</dbReference>
<dbReference type="InterPro" id="IPR036188">
    <property type="entry name" value="FAD/NAD-bd_sf"/>
</dbReference>
<organism evidence="5 6">
    <name type="scientific">Candidatus Ventrousia excrementavium</name>
    <dbReference type="NCBI Taxonomy" id="2840961"/>
    <lineage>
        <taxon>Bacteria</taxon>
        <taxon>Bacillati</taxon>
        <taxon>Bacillota</taxon>
        <taxon>Clostridia</taxon>
        <taxon>Eubacteriales</taxon>
        <taxon>Clostridiaceae</taxon>
        <taxon>Clostridiaceae incertae sedis</taxon>
        <taxon>Candidatus Ventrousia</taxon>
    </lineage>
</organism>
<dbReference type="SUPFAM" id="SSF46977">
    <property type="entry name" value="Succinate dehydrogenase/fumarate reductase flavoprotein C-terminal domain"/>
    <property type="match status" value="1"/>
</dbReference>
<dbReference type="InterPro" id="IPR030664">
    <property type="entry name" value="SdhA/FrdA/AprA"/>
</dbReference>
<accession>A0A9D1LLJ5</accession>
<dbReference type="InterPro" id="IPR015939">
    <property type="entry name" value="Fum_Rdtase/Succ_DH_flav-like_C"/>
</dbReference>
<dbReference type="Pfam" id="PF00890">
    <property type="entry name" value="FAD_binding_2"/>
    <property type="match status" value="1"/>
</dbReference>
<name>A0A9D1LLJ5_9CLOT</name>
<dbReference type="InterPro" id="IPR027477">
    <property type="entry name" value="Succ_DH/fumarate_Rdtase_cat_sf"/>
</dbReference>
<dbReference type="SUPFAM" id="SSF51905">
    <property type="entry name" value="FAD/NAD(P)-binding domain"/>
    <property type="match status" value="1"/>
</dbReference>
<dbReference type="PRINTS" id="PR00368">
    <property type="entry name" value="FADPNR"/>
</dbReference>
<dbReference type="Pfam" id="PF02910">
    <property type="entry name" value="Succ_DH_flav_C"/>
    <property type="match status" value="1"/>
</dbReference>
<keyword evidence="1" id="KW-0285">Flavoprotein</keyword>
<dbReference type="PANTHER" id="PTHR11632">
    <property type="entry name" value="SUCCINATE DEHYDROGENASE 2 FLAVOPROTEIN SUBUNIT"/>
    <property type="match status" value="1"/>
</dbReference>
<feature type="domain" description="FAD-dependent oxidoreductase 2 FAD-binding" evidence="3">
    <location>
        <begin position="9"/>
        <end position="395"/>
    </location>
</feature>
<dbReference type="EMBL" id="DVMR01000033">
    <property type="protein sequence ID" value="HIU43377.1"/>
    <property type="molecule type" value="Genomic_DNA"/>
</dbReference>
<feature type="domain" description="Fumarate reductase/succinate dehydrogenase flavoprotein-like C-terminal" evidence="4">
    <location>
        <begin position="456"/>
        <end position="548"/>
    </location>
</feature>
<reference evidence="5" key="2">
    <citation type="journal article" date="2021" name="PeerJ">
        <title>Extensive microbial diversity within the chicken gut microbiome revealed by metagenomics and culture.</title>
        <authorList>
            <person name="Gilroy R."/>
            <person name="Ravi A."/>
            <person name="Getino M."/>
            <person name="Pursley I."/>
            <person name="Horton D.L."/>
            <person name="Alikhan N.F."/>
            <person name="Baker D."/>
            <person name="Gharbi K."/>
            <person name="Hall N."/>
            <person name="Watson M."/>
            <person name="Adriaenssens E.M."/>
            <person name="Foster-Nyarko E."/>
            <person name="Jarju S."/>
            <person name="Secka A."/>
            <person name="Antonio M."/>
            <person name="Oren A."/>
            <person name="Chaudhuri R.R."/>
            <person name="La Ragione R."/>
            <person name="Hildebrand F."/>
            <person name="Pallen M.J."/>
        </authorList>
    </citation>
    <scope>NUCLEOTIDE SEQUENCE</scope>
    <source>
        <strain evidence="5">CHK191-8634</strain>
    </source>
</reference>
<evidence type="ECO:0000259" key="4">
    <source>
        <dbReference type="Pfam" id="PF02910"/>
    </source>
</evidence>
<comment type="caution">
    <text evidence="5">The sequence shown here is derived from an EMBL/GenBank/DDBJ whole genome shotgun (WGS) entry which is preliminary data.</text>
</comment>
<evidence type="ECO:0000256" key="2">
    <source>
        <dbReference type="ARBA" id="ARBA00023002"/>
    </source>
</evidence>
<evidence type="ECO:0000313" key="5">
    <source>
        <dbReference type="EMBL" id="HIU43377.1"/>
    </source>
</evidence>
<protein>
    <submittedName>
        <fullName evidence="5">FAD-binding protein</fullName>
    </submittedName>
</protein>
<dbReference type="AlphaFoldDB" id="A0A9D1LLJ5"/>
<keyword evidence="2" id="KW-0560">Oxidoreductase</keyword>
<evidence type="ECO:0000313" key="6">
    <source>
        <dbReference type="Proteomes" id="UP000824073"/>
    </source>
</evidence>
<gene>
    <name evidence="5" type="ORF">IAB67_03665</name>
</gene>
<evidence type="ECO:0000259" key="3">
    <source>
        <dbReference type="Pfam" id="PF00890"/>
    </source>
</evidence>
<dbReference type="InterPro" id="IPR037099">
    <property type="entry name" value="Fum_R/Succ_DH_flav-like_C_sf"/>
</dbReference>
<dbReference type="InterPro" id="IPR003953">
    <property type="entry name" value="FAD-dep_OxRdtase_2_FAD-bd"/>
</dbReference>
<dbReference type="Proteomes" id="UP000824073">
    <property type="component" value="Unassembled WGS sequence"/>
</dbReference>
<dbReference type="Gene3D" id="3.90.700.10">
    <property type="entry name" value="Succinate dehydrogenase/fumarate reductase flavoprotein, catalytic domain"/>
    <property type="match status" value="1"/>
</dbReference>
<dbReference type="GO" id="GO:0033765">
    <property type="term" value="F:steroid dehydrogenase activity, acting on the CH-CH group of donors"/>
    <property type="evidence" value="ECO:0007669"/>
    <property type="project" value="UniProtKB-ARBA"/>
</dbReference>
<evidence type="ECO:0000256" key="1">
    <source>
        <dbReference type="ARBA" id="ARBA00022630"/>
    </source>
</evidence>
<sequence>MTDRKMTCDVLVVGSGGAGLRAACAAAEAGACVLLAAKGRVDRSGATLLAGANVSADVMCDGGSLWRMGIKSADPRDTQEQWFRDIVHEGFYLNRRELVRQYVEQAPAEVAGLLRSGAALTAADEGGRQIGIPGSAILDVLWRRARDASVRVLQDVTLCDLLADGNAMAAGALLLDIPTGELIEVSAGAVVLATGGMHGCYAFNSGTTGLCGEGQAAAIRLGADMTLMEMVTFCPDVICAPRRFRGNILPYILQCIGYGSLKNRLDEDFLPQYYSPSAIRLALGSEWNKLLLSYAMWREAQAGRCDENGGVRYSLASLTPGERAALEETLPQLSRGIYRDIMALHDRQGWLSVSAAGHYFDGGIAVNADMAASVPGLFAAGECTGGLFGANRVAAATTQMLVQGAAAGKSAARYARAAGTRSVDPGVLERACAEALAPLYAPGGESPRRVRAATVEIVSRCAGIVRNAQDMTEGIRQLDETDGLMAAPQRRERACNREWLDALETRSLRICGRAILQSSLARCESRGVFIRSDCPMTDNDRFLCETRLHSGGVVLQPVEQGRTSAEPGRTDYFEELERVFARLSYAEGGAVHE</sequence>
<dbReference type="Gene3D" id="1.20.58.100">
    <property type="entry name" value="Fumarate reductase/succinate dehydrogenase flavoprotein-like, C-terminal domain"/>
    <property type="match status" value="1"/>
</dbReference>
<reference evidence="5" key="1">
    <citation type="submission" date="2020-10" db="EMBL/GenBank/DDBJ databases">
        <authorList>
            <person name="Gilroy R."/>
        </authorList>
    </citation>
    <scope>NUCLEOTIDE SEQUENCE</scope>
    <source>
        <strain evidence="5">CHK191-8634</strain>
    </source>
</reference>
<dbReference type="PRINTS" id="PR00411">
    <property type="entry name" value="PNDRDTASEI"/>
</dbReference>
<dbReference type="PIRSF" id="PIRSF000171">
    <property type="entry name" value="SDHA_APRA_LASPO"/>
    <property type="match status" value="1"/>
</dbReference>
<dbReference type="PANTHER" id="PTHR11632:SF51">
    <property type="entry name" value="SUCCINATE DEHYDROGENASE [UBIQUINONE] FLAVOPROTEIN SUBUNIT, MITOCHONDRIAL"/>
    <property type="match status" value="1"/>
</dbReference>